<keyword evidence="5" id="KW-0808">Transferase</keyword>
<dbReference type="SUPFAM" id="SSF48452">
    <property type="entry name" value="TPR-like"/>
    <property type="match status" value="1"/>
</dbReference>
<dbReference type="OrthoDB" id="185373at2759"/>
<feature type="repeat" description="PPR" evidence="3">
    <location>
        <begin position="175"/>
        <end position="209"/>
    </location>
</feature>
<evidence type="ECO:0000256" key="4">
    <source>
        <dbReference type="SAM" id="Phobius"/>
    </source>
</evidence>
<dbReference type="GO" id="GO:0032259">
    <property type="term" value="P:methylation"/>
    <property type="evidence" value="ECO:0007669"/>
    <property type="project" value="UniProtKB-KW"/>
</dbReference>
<feature type="repeat" description="PPR" evidence="3">
    <location>
        <begin position="139"/>
        <end position="169"/>
    </location>
</feature>
<name>A0A2I0AWJ6_9ASPA</name>
<keyword evidence="4" id="KW-1133">Transmembrane helix</keyword>
<dbReference type="EC" id="2.1.1.204" evidence="5"/>
<dbReference type="Gene3D" id="1.25.40.10">
    <property type="entry name" value="Tetratricopeptide repeat domain"/>
    <property type="match status" value="3"/>
</dbReference>
<evidence type="ECO:0000256" key="2">
    <source>
        <dbReference type="ARBA" id="ARBA00022737"/>
    </source>
</evidence>
<reference evidence="5 6" key="1">
    <citation type="journal article" date="2017" name="Nature">
        <title>The Apostasia genome and the evolution of orchids.</title>
        <authorList>
            <person name="Zhang G.Q."/>
            <person name="Liu K.W."/>
            <person name="Li Z."/>
            <person name="Lohaus R."/>
            <person name="Hsiao Y.Y."/>
            <person name="Niu S.C."/>
            <person name="Wang J.Y."/>
            <person name="Lin Y.C."/>
            <person name="Xu Q."/>
            <person name="Chen L.J."/>
            <person name="Yoshida K."/>
            <person name="Fujiwara S."/>
            <person name="Wang Z.W."/>
            <person name="Zhang Y.Q."/>
            <person name="Mitsuda N."/>
            <person name="Wang M."/>
            <person name="Liu G.H."/>
            <person name="Pecoraro L."/>
            <person name="Huang H.X."/>
            <person name="Xiao X.J."/>
            <person name="Lin M."/>
            <person name="Wu X.Y."/>
            <person name="Wu W.L."/>
            <person name="Chen Y.Y."/>
            <person name="Chang S.B."/>
            <person name="Sakamoto S."/>
            <person name="Ohme-Takagi M."/>
            <person name="Yagi M."/>
            <person name="Zeng S.J."/>
            <person name="Shen C.Y."/>
            <person name="Yeh C.M."/>
            <person name="Luo Y.B."/>
            <person name="Tsai W.C."/>
            <person name="Van de Peer Y."/>
            <person name="Liu Z.J."/>
        </authorList>
    </citation>
    <scope>NUCLEOTIDE SEQUENCE [LARGE SCALE GENOMIC DNA]</scope>
    <source>
        <strain evidence="6">cv. Shenzhen</strain>
        <tissue evidence="5">Stem</tissue>
    </source>
</reference>
<feature type="transmembrane region" description="Helical" evidence="4">
    <location>
        <begin position="433"/>
        <end position="451"/>
    </location>
</feature>
<evidence type="ECO:0000313" key="5">
    <source>
        <dbReference type="EMBL" id="PKA59911.1"/>
    </source>
</evidence>
<dbReference type="InterPro" id="IPR002885">
    <property type="entry name" value="PPR_rpt"/>
</dbReference>
<dbReference type="Pfam" id="PF13812">
    <property type="entry name" value="PPR_3"/>
    <property type="match status" value="1"/>
</dbReference>
<dbReference type="Proteomes" id="UP000236161">
    <property type="component" value="Unassembled WGS sequence"/>
</dbReference>
<dbReference type="InterPro" id="IPR011990">
    <property type="entry name" value="TPR-like_helical_dom_sf"/>
</dbReference>
<comment type="similarity">
    <text evidence="1">Belongs to the PPR family. P subfamily.</text>
</comment>
<evidence type="ECO:0000256" key="1">
    <source>
        <dbReference type="ARBA" id="ARBA00007626"/>
    </source>
</evidence>
<feature type="repeat" description="PPR" evidence="3">
    <location>
        <begin position="399"/>
        <end position="433"/>
    </location>
</feature>
<dbReference type="PANTHER" id="PTHR47447:SF27">
    <property type="entry name" value="PENTACOTRIPEPTIDE-REPEAT REGION OF PRORP DOMAIN-CONTAINING PROTEIN"/>
    <property type="match status" value="1"/>
</dbReference>
<keyword evidence="4" id="KW-0812">Transmembrane</keyword>
<evidence type="ECO:0000256" key="3">
    <source>
        <dbReference type="PROSITE-ProRule" id="PRU00708"/>
    </source>
</evidence>
<keyword evidence="4" id="KW-0472">Membrane</keyword>
<dbReference type="EMBL" id="KZ451943">
    <property type="protein sequence ID" value="PKA59911.1"/>
    <property type="molecule type" value="Genomic_DNA"/>
</dbReference>
<dbReference type="Pfam" id="PF01535">
    <property type="entry name" value="PPR"/>
    <property type="match status" value="1"/>
</dbReference>
<dbReference type="AlphaFoldDB" id="A0A2I0AWJ6"/>
<protein>
    <submittedName>
        <fullName evidence="5">Pentatricopeptide repeat-containing protein</fullName>
        <ecNumber evidence="5">2.1.1.204</ecNumber>
    </submittedName>
</protein>
<dbReference type="PANTHER" id="PTHR47447">
    <property type="entry name" value="OS03G0856100 PROTEIN"/>
    <property type="match status" value="1"/>
</dbReference>
<keyword evidence="2" id="KW-0677">Repeat</keyword>
<feature type="repeat" description="PPR" evidence="3">
    <location>
        <begin position="104"/>
        <end position="138"/>
    </location>
</feature>
<dbReference type="GO" id="GO:0008168">
    <property type="term" value="F:methyltransferase activity"/>
    <property type="evidence" value="ECO:0007669"/>
    <property type="project" value="UniProtKB-KW"/>
</dbReference>
<feature type="repeat" description="PPR" evidence="3">
    <location>
        <begin position="210"/>
        <end position="244"/>
    </location>
</feature>
<dbReference type="STRING" id="1088818.A0A2I0AWJ6"/>
<organism evidence="5 6">
    <name type="scientific">Apostasia shenzhenica</name>
    <dbReference type="NCBI Taxonomy" id="1088818"/>
    <lineage>
        <taxon>Eukaryota</taxon>
        <taxon>Viridiplantae</taxon>
        <taxon>Streptophyta</taxon>
        <taxon>Embryophyta</taxon>
        <taxon>Tracheophyta</taxon>
        <taxon>Spermatophyta</taxon>
        <taxon>Magnoliopsida</taxon>
        <taxon>Liliopsida</taxon>
        <taxon>Asparagales</taxon>
        <taxon>Orchidaceae</taxon>
        <taxon>Apostasioideae</taxon>
        <taxon>Apostasia</taxon>
    </lineage>
</organism>
<gene>
    <name evidence="5" type="ORF">AXF42_Ash015969</name>
</gene>
<dbReference type="Pfam" id="PF13041">
    <property type="entry name" value="PPR_2"/>
    <property type="match status" value="3"/>
</dbReference>
<dbReference type="NCBIfam" id="TIGR00756">
    <property type="entry name" value="PPR"/>
    <property type="match status" value="5"/>
</dbReference>
<dbReference type="PROSITE" id="PS51375">
    <property type="entry name" value="PPR"/>
    <property type="match status" value="6"/>
</dbReference>
<evidence type="ECO:0000313" key="6">
    <source>
        <dbReference type="Proteomes" id="UP000236161"/>
    </source>
</evidence>
<feature type="repeat" description="PPR" evidence="3">
    <location>
        <begin position="466"/>
        <end position="500"/>
    </location>
</feature>
<keyword evidence="6" id="KW-1185">Reference proteome</keyword>
<accession>A0A2I0AWJ6</accession>
<keyword evidence="5" id="KW-0489">Methyltransferase</keyword>
<sequence length="568" mass="65052">MPSVAAHSRSGACATLRHISPTRLTARKTTLPPPQVDQFMRDTVHKISSILRSWPWDTAQEELRCLPIRWDSFTVNRVLKTHPPMEKAWLFFNWAARLPDFKHDHFTYTTMLDIFGEAGRIASMRQILQEMEVKRVRIDAATYTSVMHWLAKDGDFDGAVAAWEEMRQRRRCQPTAVSYTAFMKVLFDHGRPMEAAEVYREMIEKGLRPNCHTYTVMMEYLASSGKIKDALEMMNEMQEAGIQPDKATCNILVHKCSMAGETSAITQILQFMKENSIVLRRPVFLEALEAFRTSGDSDHLLKEVNPHLAFEGIEEENCDFDIVSDDPNSLTDRGIILNFLIRRSFVALDHLLHEIIDKEIQIMDSKLLSAIVLANCENFRLSGALLAFRYSSKANKKLDRSAYISLIGIFTRAKSYETIVEIVDEMLRVGIQIGSYLLLLIIYNFGSAGLFKHCTRIFAALQEDQNNLTYTALMNAFFEAGEVEKGLHLYSRMKMESIPVSIGTYEVLISGLERAGRFHDANIYRVEKRSLERNDFPGCKFSTDNVFCDRFFGSCKVFDLYKDSNHQK</sequence>
<proteinExistence type="inferred from homology"/>